<feature type="domain" description="Peptidase M43 pregnancy-associated plasma-A" evidence="9">
    <location>
        <begin position="78"/>
        <end position="222"/>
    </location>
</feature>
<keyword evidence="5" id="KW-0378">Hydrolase</keyword>
<sequence>MLEEVKAHLTKRDTIVIDLWVHFLVSSWNIPLDAPGLMNQFWYLNEQYAPFGISFQLKPVSYAMNADWAADIDNSKAEKMKQLHRGDYKSLNVYLVEGAGGGVCSLPLGGNMPVTQEQLDGDGCFIPLSSGVHAPDGTLTHEIGHWFGLLHVFEGGCGGSDYCNDTSPQAGPSYSHKSNPDDIRSCPAVDSCPQYAGTDNIFNFMDYTDCSSEFTNDQRARALAIFQSYRANRAIADGVRWK</sequence>
<accession>A0A6A6DAB1</accession>
<dbReference type="SUPFAM" id="SSF55486">
    <property type="entry name" value="Metalloproteases ('zincins'), catalytic domain"/>
    <property type="match status" value="1"/>
</dbReference>
<dbReference type="GO" id="GO:0006508">
    <property type="term" value="P:proteolysis"/>
    <property type="evidence" value="ECO:0007669"/>
    <property type="project" value="UniProtKB-KW"/>
</dbReference>
<keyword evidence="2" id="KW-0645">Protease</keyword>
<reference evidence="10" key="1">
    <citation type="journal article" date="2020" name="Stud. Mycol.">
        <title>101 Dothideomycetes genomes: a test case for predicting lifestyles and emergence of pathogens.</title>
        <authorList>
            <person name="Haridas S."/>
            <person name="Albert R."/>
            <person name="Binder M."/>
            <person name="Bloem J."/>
            <person name="Labutti K."/>
            <person name="Salamov A."/>
            <person name="Andreopoulos B."/>
            <person name="Baker S."/>
            <person name="Barry K."/>
            <person name="Bills G."/>
            <person name="Bluhm B."/>
            <person name="Cannon C."/>
            <person name="Castanera R."/>
            <person name="Culley D."/>
            <person name="Daum C."/>
            <person name="Ezra D."/>
            <person name="Gonzalez J."/>
            <person name="Henrissat B."/>
            <person name="Kuo A."/>
            <person name="Liang C."/>
            <person name="Lipzen A."/>
            <person name="Lutzoni F."/>
            <person name="Magnuson J."/>
            <person name="Mondo S."/>
            <person name="Nolan M."/>
            <person name="Ohm R."/>
            <person name="Pangilinan J."/>
            <person name="Park H.-J."/>
            <person name="Ramirez L."/>
            <person name="Alfaro M."/>
            <person name="Sun H."/>
            <person name="Tritt A."/>
            <person name="Yoshinaga Y."/>
            <person name="Zwiers L.-H."/>
            <person name="Turgeon B."/>
            <person name="Goodwin S."/>
            <person name="Spatafora J."/>
            <person name="Crous P."/>
            <person name="Grigoriev I."/>
        </authorList>
    </citation>
    <scope>NUCLEOTIDE SEQUENCE</scope>
    <source>
        <strain evidence="10">CBS 207.26</strain>
    </source>
</reference>
<evidence type="ECO:0000256" key="2">
    <source>
        <dbReference type="ARBA" id="ARBA00022670"/>
    </source>
</evidence>
<evidence type="ECO:0000256" key="6">
    <source>
        <dbReference type="ARBA" id="ARBA00022833"/>
    </source>
</evidence>
<dbReference type="Proteomes" id="UP000800200">
    <property type="component" value="Unassembled WGS sequence"/>
</dbReference>
<evidence type="ECO:0000256" key="8">
    <source>
        <dbReference type="ARBA" id="ARBA00023157"/>
    </source>
</evidence>
<keyword evidence="4" id="KW-0732">Signal</keyword>
<keyword evidence="6" id="KW-0862">Zinc</keyword>
<keyword evidence="7" id="KW-0482">Metalloprotease</keyword>
<dbReference type="GO" id="GO:0046872">
    <property type="term" value="F:metal ion binding"/>
    <property type="evidence" value="ECO:0007669"/>
    <property type="project" value="UniProtKB-KW"/>
</dbReference>
<keyword evidence="3" id="KW-0479">Metal-binding</keyword>
<dbReference type="PANTHER" id="PTHR47466:SF1">
    <property type="entry name" value="METALLOPROTEASE MEP1 (AFU_ORTHOLOGUE AFUA_1G07730)-RELATED"/>
    <property type="match status" value="1"/>
</dbReference>
<evidence type="ECO:0000313" key="10">
    <source>
        <dbReference type="EMBL" id="KAF2175973.1"/>
    </source>
</evidence>
<evidence type="ECO:0000259" key="9">
    <source>
        <dbReference type="Pfam" id="PF05572"/>
    </source>
</evidence>
<dbReference type="Pfam" id="PF05572">
    <property type="entry name" value="Peptidase_M43"/>
    <property type="match status" value="1"/>
</dbReference>
<dbReference type="EMBL" id="ML994718">
    <property type="protein sequence ID" value="KAF2175973.1"/>
    <property type="molecule type" value="Genomic_DNA"/>
</dbReference>
<proteinExistence type="inferred from homology"/>
<keyword evidence="11" id="KW-1185">Reference proteome</keyword>
<evidence type="ECO:0000256" key="5">
    <source>
        <dbReference type="ARBA" id="ARBA00022801"/>
    </source>
</evidence>
<evidence type="ECO:0000256" key="1">
    <source>
        <dbReference type="ARBA" id="ARBA00008721"/>
    </source>
</evidence>
<dbReference type="Gene3D" id="3.40.390.10">
    <property type="entry name" value="Collagenase (Catalytic Domain)"/>
    <property type="match status" value="1"/>
</dbReference>
<evidence type="ECO:0000256" key="3">
    <source>
        <dbReference type="ARBA" id="ARBA00022723"/>
    </source>
</evidence>
<evidence type="ECO:0000256" key="7">
    <source>
        <dbReference type="ARBA" id="ARBA00023049"/>
    </source>
</evidence>
<organism evidence="10 11">
    <name type="scientific">Zopfia rhizophila CBS 207.26</name>
    <dbReference type="NCBI Taxonomy" id="1314779"/>
    <lineage>
        <taxon>Eukaryota</taxon>
        <taxon>Fungi</taxon>
        <taxon>Dikarya</taxon>
        <taxon>Ascomycota</taxon>
        <taxon>Pezizomycotina</taxon>
        <taxon>Dothideomycetes</taxon>
        <taxon>Dothideomycetes incertae sedis</taxon>
        <taxon>Zopfiaceae</taxon>
        <taxon>Zopfia</taxon>
    </lineage>
</organism>
<dbReference type="AlphaFoldDB" id="A0A6A6DAB1"/>
<evidence type="ECO:0000256" key="4">
    <source>
        <dbReference type="ARBA" id="ARBA00022729"/>
    </source>
</evidence>
<dbReference type="GO" id="GO:0008237">
    <property type="term" value="F:metallopeptidase activity"/>
    <property type="evidence" value="ECO:0007669"/>
    <property type="project" value="UniProtKB-KW"/>
</dbReference>
<evidence type="ECO:0000313" key="11">
    <source>
        <dbReference type="Proteomes" id="UP000800200"/>
    </source>
</evidence>
<dbReference type="InterPro" id="IPR008754">
    <property type="entry name" value="Peptidase_M43"/>
</dbReference>
<gene>
    <name evidence="10" type="ORF">K469DRAFT_608763</name>
</gene>
<dbReference type="PANTHER" id="PTHR47466">
    <property type="match status" value="1"/>
</dbReference>
<keyword evidence="8" id="KW-1015">Disulfide bond</keyword>
<comment type="similarity">
    <text evidence="1">Belongs to the peptidase M43B family.</text>
</comment>
<dbReference type="InterPro" id="IPR024079">
    <property type="entry name" value="MetalloPept_cat_dom_sf"/>
</dbReference>
<name>A0A6A6DAB1_9PEZI</name>
<protein>
    <recommendedName>
        <fullName evidence="9">Peptidase M43 pregnancy-associated plasma-A domain-containing protein</fullName>
    </recommendedName>
</protein>
<dbReference type="OrthoDB" id="536211at2759"/>